<dbReference type="Pfam" id="PF05569">
    <property type="entry name" value="Peptidase_M56"/>
    <property type="match status" value="1"/>
</dbReference>
<evidence type="ECO:0000313" key="3">
    <source>
        <dbReference type="EMBL" id="HGY54685.1"/>
    </source>
</evidence>
<evidence type="ECO:0000256" key="1">
    <source>
        <dbReference type="SAM" id="Phobius"/>
    </source>
</evidence>
<dbReference type="InterPro" id="IPR052173">
    <property type="entry name" value="Beta-lactam_resp_regulator"/>
</dbReference>
<accession>A0A7V4TYE1</accession>
<proteinExistence type="predicted"/>
<dbReference type="InterPro" id="IPR037682">
    <property type="entry name" value="TonB_C"/>
</dbReference>
<dbReference type="CDD" id="cd07341">
    <property type="entry name" value="M56_BlaR1_MecR1_like"/>
    <property type="match status" value="1"/>
</dbReference>
<keyword evidence="1" id="KW-0472">Membrane</keyword>
<dbReference type="SUPFAM" id="SSF74653">
    <property type="entry name" value="TolA/TonB C-terminal domain"/>
    <property type="match status" value="1"/>
</dbReference>
<reference evidence="3" key="1">
    <citation type="journal article" date="2020" name="mSystems">
        <title>Genome- and Community-Level Interaction Insights into Carbon Utilization and Element Cycling Functions of Hydrothermarchaeota in Hydrothermal Sediment.</title>
        <authorList>
            <person name="Zhou Z."/>
            <person name="Liu Y."/>
            <person name="Xu W."/>
            <person name="Pan J."/>
            <person name="Luo Z.H."/>
            <person name="Li M."/>
        </authorList>
    </citation>
    <scope>NUCLEOTIDE SEQUENCE [LARGE SCALE GENOMIC DNA]</scope>
    <source>
        <strain evidence="3">HyVt-577</strain>
    </source>
</reference>
<dbReference type="Gene3D" id="3.30.1150.10">
    <property type="match status" value="1"/>
</dbReference>
<feature type="domain" description="TonB C-terminal" evidence="2">
    <location>
        <begin position="352"/>
        <end position="458"/>
    </location>
</feature>
<organism evidence="3">
    <name type="scientific">Caldithrix abyssi</name>
    <dbReference type="NCBI Taxonomy" id="187145"/>
    <lineage>
        <taxon>Bacteria</taxon>
        <taxon>Pseudomonadati</taxon>
        <taxon>Calditrichota</taxon>
        <taxon>Calditrichia</taxon>
        <taxon>Calditrichales</taxon>
        <taxon>Calditrichaceae</taxon>
        <taxon>Caldithrix</taxon>
    </lineage>
</organism>
<dbReference type="PANTHER" id="PTHR34978">
    <property type="entry name" value="POSSIBLE SENSOR-TRANSDUCER PROTEIN BLAR"/>
    <property type="match status" value="1"/>
</dbReference>
<dbReference type="Pfam" id="PF03544">
    <property type="entry name" value="TonB_C"/>
    <property type="match status" value="2"/>
</dbReference>
<evidence type="ECO:0000259" key="2">
    <source>
        <dbReference type="PROSITE" id="PS52015"/>
    </source>
</evidence>
<gene>
    <name evidence="3" type="ORF">ENK44_03195</name>
</gene>
<dbReference type="AlphaFoldDB" id="A0A7V4TYE1"/>
<keyword evidence="1" id="KW-0812">Transmembrane</keyword>
<dbReference type="PROSITE" id="PS52015">
    <property type="entry name" value="TONB_CTD"/>
    <property type="match status" value="1"/>
</dbReference>
<feature type="transmembrane region" description="Helical" evidence="1">
    <location>
        <begin position="48"/>
        <end position="68"/>
    </location>
</feature>
<protein>
    <submittedName>
        <fullName evidence="3">M56 family peptidase</fullName>
    </submittedName>
</protein>
<dbReference type="PANTHER" id="PTHR34978:SF3">
    <property type="entry name" value="SLR0241 PROTEIN"/>
    <property type="match status" value="1"/>
</dbReference>
<comment type="caution">
    <text evidence="3">The sequence shown here is derived from an EMBL/GenBank/DDBJ whole genome shotgun (WGS) entry which is preliminary data.</text>
</comment>
<dbReference type="Proteomes" id="UP000885779">
    <property type="component" value="Unassembled WGS sequence"/>
</dbReference>
<name>A0A7V4TYE1_CALAY</name>
<sequence length="458" mass="51991">MINFLNSSGDVWLPFFLTFQIQNTLFILLVLAILYVFGNTRALFKKQITLIALIKTLIPPVISLPFIGTVVRLDTIPLIKADFLIDVIGGGIAAENGLQISGFFFLIWLSGALLILSLFVYSSIKLRADNRKAERFYPTKMSLPARIKVYKNSKIKSPLVYGCVSPKIVLPLNWESFDKRMQHSILIHELCHIKNGDLWFNGIKLLSTIIHFINPLHWVLLHYFEMYSEMACDDSAIEKCALNREEYNRLIVQSAEALALPYWISRSHSLSRAFKLLKRRISYQINQKEDCLMKHSPLFRSAVLVVLLLSVIPLSWQCSKTDQSPERATSLEPVPVEKPAMVDENGVYAFFAVDKKPAIKEKIQPEYPDEARRKGIEGLVLLVVTIDENGQVIKAVPLEEVPVRDDKGRIVEMRAVDRLPELEPAAIAAAEKCTFKPAMKDGKAVKVKMAVPFRFRLH</sequence>
<keyword evidence="1" id="KW-1133">Transmembrane helix</keyword>
<feature type="transmembrane region" description="Helical" evidence="1">
    <location>
        <begin position="103"/>
        <end position="124"/>
    </location>
</feature>
<feature type="transmembrane region" description="Helical" evidence="1">
    <location>
        <begin position="12"/>
        <end position="36"/>
    </location>
</feature>
<dbReference type="GO" id="GO:0055085">
    <property type="term" value="P:transmembrane transport"/>
    <property type="evidence" value="ECO:0007669"/>
    <property type="project" value="InterPro"/>
</dbReference>
<dbReference type="EMBL" id="DRQG01000026">
    <property type="protein sequence ID" value="HGY54685.1"/>
    <property type="molecule type" value="Genomic_DNA"/>
</dbReference>
<dbReference type="InterPro" id="IPR008756">
    <property type="entry name" value="Peptidase_M56"/>
</dbReference>